<feature type="region of interest" description="Disordered" evidence="1">
    <location>
        <begin position="214"/>
        <end position="233"/>
    </location>
</feature>
<comment type="caution">
    <text evidence="3">The sequence shown here is derived from an EMBL/GenBank/DDBJ whole genome shotgun (WGS) entry which is preliminary data.</text>
</comment>
<feature type="region of interest" description="Disordered" evidence="1">
    <location>
        <begin position="300"/>
        <end position="353"/>
    </location>
</feature>
<proteinExistence type="predicted"/>
<dbReference type="Proteomes" id="UP000269539">
    <property type="component" value="Unassembled WGS sequence"/>
</dbReference>
<gene>
    <name evidence="3" type="ORF">D0864_03702</name>
</gene>
<evidence type="ECO:0000313" key="3">
    <source>
        <dbReference type="EMBL" id="RMZ00538.1"/>
    </source>
</evidence>
<dbReference type="PANTHER" id="PTHR39599">
    <property type="entry name" value="GPI-ANCHORED PROTEIN (EUROFUNG)-RELATED-RELATED"/>
    <property type="match status" value="1"/>
</dbReference>
<feature type="compositionally biased region" description="Polar residues" evidence="1">
    <location>
        <begin position="214"/>
        <end position="227"/>
    </location>
</feature>
<accession>A0A3M7GI87</accession>
<keyword evidence="2" id="KW-0732">Signal</keyword>
<feature type="compositionally biased region" description="Low complexity" evidence="1">
    <location>
        <begin position="336"/>
        <end position="353"/>
    </location>
</feature>
<reference evidence="3 4" key="1">
    <citation type="journal article" date="2018" name="BMC Genomics">
        <title>Genomic evidence for intraspecific hybridization in a clonal and extremely halotolerant yeast.</title>
        <authorList>
            <person name="Gostincar C."/>
            <person name="Stajich J.E."/>
            <person name="Zupancic J."/>
            <person name="Zalar P."/>
            <person name="Gunde-Cimerman N."/>
        </authorList>
    </citation>
    <scope>NUCLEOTIDE SEQUENCE [LARGE SCALE GENOMIC DNA]</scope>
    <source>
        <strain evidence="3 4">EXF-10513</strain>
    </source>
</reference>
<dbReference type="AlphaFoldDB" id="A0A3M7GI87"/>
<evidence type="ECO:0008006" key="5">
    <source>
        <dbReference type="Google" id="ProtNLM"/>
    </source>
</evidence>
<organism evidence="3 4">
    <name type="scientific">Hortaea werneckii</name>
    <name type="common">Black yeast</name>
    <name type="synonym">Cladosporium werneckii</name>
    <dbReference type="NCBI Taxonomy" id="91943"/>
    <lineage>
        <taxon>Eukaryota</taxon>
        <taxon>Fungi</taxon>
        <taxon>Dikarya</taxon>
        <taxon>Ascomycota</taxon>
        <taxon>Pezizomycotina</taxon>
        <taxon>Dothideomycetes</taxon>
        <taxon>Dothideomycetidae</taxon>
        <taxon>Mycosphaerellales</taxon>
        <taxon>Teratosphaeriaceae</taxon>
        <taxon>Hortaea</taxon>
    </lineage>
</organism>
<dbReference type="PANTHER" id="PTHR39599:SF2">
    <property type="entry name" value="ANCHORED PROTEIN, PUTATIVE (AFU_ORTHOLOGUE AFUA_1G09650)-RELATED"/>
    <property type="match status" value="1"/>
</dbReference>
<evidence type="ECO:0000256" key="1">
    <source>
        <dbReference type="SAM" id="MobiDB-lite"/>
    </source>
</evidence>
<dbReference type="VEuPathDB" id="FungiDB:BTJ68_04709"/>
<evidence type="ECO:0000313" key="4">
    <source>
        <dbReference type="Proteomes" id="UP000269539"/>
    </source>
</evidence>
<name>A0A3M7GI87_HORWE</name>
<dbReference type="EMBL" id="QWIO01000297">
    <property type="protein sequence ID" value="RMZ00538.1"/>
    <property type="molecule type" value="Genomic_DNA"/>
</dbReference>
<feature type="signal peptide" evidence="2">
    <location>
        <begin position="1"/>
        <end position="25"/>
    </location>
</feature>
<feature type="chain" id="PRO_5018078966" description="GPI anchored protein" evidence="2">
    <location>
        <begin position="26"/>
        <end position="499"/>
    </location>
</feature>
<feature type="compositionally biased region" description="Low complexity" evidence="1">
    <location>
        <begin position="300"/>
        <end position="325"/>
    </location>
</feature>
<evidence type="ECO:0000256" key="2">
    <source>
        <dbReference type="SAM" id="SignalP"/>
    </source>
</evidence>
<protein>
    <recommendedName>
        <fullName evidence="5">GPI anchored protein</fullName>
    </recommendedName>
</protein>
<sequence length="499" mass="50857">MKDFTSILALPAALVTLFLTSSAKAQDISWRQHDGRLHHEHDDIVRRDLEIEQKLAHHAPSGVRKMSGHDEGEKFFLHYWDFGQDYSNSSVQLLGAPIAPHKNNETQTYGLFGRKLLARDFECPGDTVSCSSIGSNLCCPAGQTCVEVSSGIGCCPAGETCGNEVGGCNAGGGYTSCPESDNGGCCVPGAQCEGSGCIFYGTETVTATLPTSTITVSESSPTGTSYDNGGDTAAAGPATSIETTVATSVQTSIQTSVQTSVQTNVETNEYTTTDTVTVTQSLSGRVSTVTAPTTVVIVRTTASSQTSEDDSTTTTPMPSSESSGTASAPIRPTSVTSDASAESGATTTSTSPQTTISNAVEACPTGYYMCSAYYMGGCCRVGRDCDTTSCPAGASTNVLTDGPTVVVPYTSTTTVGGGAAGSNQGSCASGWFACGSDDGGGCCPSGFACGTARCSATVSGEDGTTTAKQTVARSEAEVVRWGWGAGILALSAGVGMVVL</sequence>